<dbReference type="InterPro" id="IPR046791">
    <property type="entry name" value="Polycystin_dom"/>
</dbReference>
<dbReference type="GO" id="GO:0016020">
    <property type="term" value="C:membrane"/>
    <property type="evidence" value="ECO:0007669"/>
    <property type="project" value="UniProtKB-SubCell"/>
</dbReference>
<keyword evidence="4" id="KW-1133">Transmembrane helix</keyword>
<protein>
    <submittedName>
        <fullName evidence="7">PKD_channel domain-containing protein</fullName>
    </submittedName>
</protein>
<keyword evidence="3" id="KW-0812">Transmembrane</keyword>
<name>T1HG09_RHOPR</name>
<evidence type="ECO:0000313" key="7">
    <source>
        <dbReference type="EnsemblMetazoa" id="RPRC002981-PA"/>
    </source>
</evidence>
<evidence type="ECO:0000256" key="3">
    <source>
        <dbReference type="ARBA" id="ARBA00022692"/>
    </source>
</evidence>
<evidence type="ECO:0000256" key="4">
    <source>
        <dbReference type="ARBA" id="ARBA00022989"/>
    </source>
</evidence>
<evidence type="ECO:0000313" key="8">
    <source>
        <dbReference type="Proteomes" id="UP000015103"/>
    </source>
</evidence>
<organism evidence="7 8">
    <name type="scientific">Rhodnius prolixus</name>
    <name type="common">Triatomid bug</name>
    <dbReference type="NCBI Taxonomy" id="13249"/>
    <lineage>
        <taxon>Eukaryota</taxon>
        <taxon>Metazoa</taxon>
        <taxon>Ecdysozoa</taxon>
        <taxon>Arthropoda</taxon>
        <taxon>Hexapoda</taxon>
        <taxon>Insecta</taxon>
        <taxon>Pterygota</taxon>
        <taxon>Neoptera</taxon>
        <taxon>Paraneoptera</taxon>
        <taxon>Hemiptera</taxon>
        <taxon>Heteroptera</taxon>
        <taxon>Panheteroptera</taxon>
        <taxon>Cimicomorpha</taxon>
        <taxon>Reduviidae</taxon>
        <taxon>Triatominae</taxon>
        <taxon>Rhodnius</taxon>
    </lineage>
</organism>
<feature type="domain" description="Polycystin" evidence="6">
    <location>
        <begin position="23"/>
        <end position="143"/>
    </location>
</feature>
<evidence type="ECO:0000256" key="2">
    <source>
        <dbReference type="ARBA" id="ARBA00007200"/>
    </source>
</evidence>
<dbReference type="EMBL" id="ACPB03006516">
    <property type="status" value="NOT_ANNOTATED_CDS"/>
    <property type="molecule type" value="Genomic_DNA"/>
</dbReference>
<dbReference type="InterPro" id="IPR051223">
    <property type="entry name" value="Polycystin"/>
</dbReference>
<keyword evidence="8" id="KW-1185">Reference proteome</keyword>
<dbReference type="VEuPathDB" id="VectorBase:RPRC002981"/>
<proteinExistence type="inferred from homology"/>
<dbReference type="GO" id="GO:0050982">
    <property type="term" value="P:detection of mechanical stimulus"/>
    <property type="evidence" value="ECO:0007669"/>
    <property type="project" value="TreeGrafter"/>
</dbReference>
<dbReference type="PANTHER" id="PTHR10877">
    <property type="entry name" value="POLYCYSTIN FAMILY MEMBER"/>
    <property type="match status" value="1"/>
</dbReference>
<dbReference type="AlphaFoldDB" id="T1HG09"/>
<dbReference type="PANTHER" id="PTHR10877:SF183">
    <property type="entry name" value="AT14535P-RELATED"/>
    <property type="match status" value="1"/>
</dbReference>
<evidence type="ECO:0000259" key="6">
    <source>
        <dbReference type="Pfam" id="PF20519"/>
    </source>
</evidence>
<evidence type="ECO:0000256" key="1">
    <source>
        <dbReference type="ARBA" id="ARBA00004141"/>
    </source>
</evidence>
<dbReference type="Pfam" id="PF20519">
    <property type="entry name" value="Polycystin_dom"/>
    <property type="match status" value="1"/>
</dbReference>
<evidence type="ECO:0000256" key="5">
    <source>
        <dbReference type="ARBA" id="ARBA00023136"/>
    </source>
</evidence>
<dbReference type="eggNOG" id="KOG3599">
    <property type="taxonomic scope" value="Eukaryota"/>
</dbReference>
<comment type="subcellular location">
    <subcellularLocation>
        <location evidence="1">Membrane</location>
        <topology evidence="1">Multi-pass membrane protein</topology>
    </subcellularLocation>
</comment>
<comment type="similarity">
    <text evidence="2">Belongs to the polycystin family.</text>
</comment>
<keyword evidence="5" id="KW-0472">Membrane</keyword>
<dbReference type="HOGENOM" id="CLU_1118091_0_0_1"/>
<sequence length="249" mass="28981">SGTVPSFFKPWYGYRVAHLNAFNEENKNFHAEWHALPRFHKDPPVWAYESYNASESIGMFGFSGLFYRSGGYGEMLHTTKGYSDRKLVELFMSNWIDNYTRAVFLEANLYNVNSNLLSVITIITEYLPSGVYLTKVNVEATYLIFHGHDYNNIITTISIMTLIPIILTIIGYKSVVLISLFGSKSFFSNWWTICDALLIVVGVFMFIGYLRTLVYFYLYKELLDKDKSLTFTSFYVPFYWLYETYILGE</sequence>
<reference evidence="7" key="1">
    <citation type="submission" date="2015-05" db="UniProtKB">
        <authorList>
            <consortium name="EnsemblMetazoa"/>
        </authorList>
    </citation>
    <scope>IDENTIFICATION</scope>
</reference>
<dbReference type="InParanoid" id="T1HG09"/>
<dbReference type="STRING" id="13249.T1HG09"/>
<dbReference type="EnsemblMetazoa" id="RPRC002981-RA">
    <property type="protein sequence ID" value="RPRC002981-PA"/>
    <property type="gene ID" value="RPRC002981"/>
</dbReference>
<accession>T1HG09</accession>
<dbReference type="Proteomes" id="UP000015103">
    <property type="component" value="Unassembled WGS sequence"/>
</dbReference>
<dbReference type="GO" id="GO:0005262">
    <property type="term" value="F:calcium channel activity"/>
    <property type="evidence" value="ECO:0007669"/>
    <property type="project" value="TreeGrafter"/>
</dbReference>